<dbReference type="InterPro" id="IPR015815">
    <property type="entry name" value="HIBADH-related"/>
</dbReference>
<keyword evidence="2" id="KW-0560">Oxidoreductase</keyword>
<evidence type="ECO:0000313" key="8">
    <source>
        <dbReference type="EMBL" id="HJD97464.1"/>
    </source>
</evidence>
<dbReference type="PIRSF" id="PIRSF000103">
    <property type="entry name" value="HIBADH"/>
    <property type="match status" value="1"/>
</dbReference>
<dbReference type="SUPFAM" id="SSF51735">
    <property type="entry name" value="NAD(P)-binding Rossmann-fold domains"/>
    <property type="match status" value="1"/>
</dbReference>
<dbReference type="Gene3D" id="1.10.1040.10">
    <property type="entry name" value="N-(1-d-carboxylethyl)-l-norvaline Dehydrogenase, domain 2"/>
    <property type="match status" value="1"/>
</dbReference>
<organism evidence="8 9">
    <name type="scientific">Mailhella massiliensis</name>
    <dbReference type="NCBI Taxonomy" id="1903261"/>
    <lineage>
        <taxon>Bacteria</taxon>
        <taxon>Pseudomonadati</taxon>
        <taxon>Thermodesulfobacteriota</taxon>
        <taxon>Desulfovibrionia</taxon>
        <taxon>Desulfovibrionales</taxon>
        <taxon>Desulfovibrionaceae</taxon>
        <taxon>Mailhella</taxon>
    </lineage>
</organism>
<dbReference type="EMBL" id="DYZA01000151">
    <property type="protein sequence ID" value="HJD97464.1"/>
    <property type="molecule type" value="Genomic_DNA"/>
</dbReference>
<dbReference type="Gene3D" id="3.40.50.720">
    <property type="entry name" value="NAD(P)-binding Rossmann-like Domain"/>
    <property type="match status" value="1"/>
</dbReference>
<evidence type="ECO:0000259" key="6">
    <source>
        <dbReference type="Pfam" id="PF03446"/>
    </source>
</evidence>
<evidence type="ECO:0000256" key="2">
    <source>
        <dbReference type="ARBA" id="ARBA00023002"/>
    </source>
</evidence>
<protein>
    <submittedName>
        <fullName evidence="8">NAD(P)-dependent oxidoreductase</fullName>
    </submittedName>
</protein>
<dbReference type="GO" id="GO:0050661">
    <property type="term" value="F:NADP binding"/>
    <property type="evidence" value="ECO:0007669"/>
    <property type="project" value="InterPro"/>
</dbReference>
<keyword evidence="5" id="KW-0812">Transmembrane</keyword>
<evidence type="ECO:0000256" key="3">
    <source>
        <dbReference type="ARBA" id="ARBA00023027"/>
    </source>
</evidence>
<dbReference type="GO" id="GO:0051287">
    <property type="term" value="F:NAD binding"/>
    <property type="evidence" value="ECO:0007669"/>
    <property type="project" value="InterPro"/>
</dbReference>
<comment type="caution">
    <text evidence="8">The sequence shown here is derived from an EMBL/GenBank/DDBJ whole genome shotgun (WGS) entry which is preliminary data.</text>
</comment>
<feature type="active site" evidence="4">
    <location>
        <position position="185"/>
    </location>
</feature>
<feature type="domain" description="6-phosphogluconate dehydrogenase NADP-binding" evidence="6">
    <location>
        <begin position="16"/>
        <end position="176"/>
    </location>
</feature>
<dbReference type="InterPro" id="IPR008927">
    <property type="entry name" value="6-PGluconate_DH-like_C_sf"/>
</dbReference>
<keyword evidence="3" id="KW-0520">NAD</keyword>
<dbReference type="SUPFAM" id="SSF48179">
    <property type="entry name" value="6-phosphogluconate dehydrogenase C-terminal domain-like"/>
    <property type="match status" value="1"/>
</dbReference>
<dbReference type="InterPro" id="IPR036291">
    <property type="entry name" value="NAD(P)-bd_dom_sf"/>
</dbReference>
<proteinExistence type="inferred from homology"/>
<sequence>MNTIFSNVKEKTLMADIAFFGLGTMGLPMALNLLRAGHRLHVMPFMGVMEGPGEVERHGGVIHDSLEAMLEKAEFIISVVPNDDSVRDIYLNEAMKKAIRPGSIIIEMTSCSPDVVREVEAYYKDRNVGVIDAPITGALPKAIDGTLTVMGAGKEEDFRRAEPVFAAMAEKVFRLGRVGNGKLIKAMTNLLGAVNLAAVGEFYRFASAMGLNMEEAAEVVKKSAGGSTQFDRNFFKMVEGDYSPAFTLALLRKDMGIALKSAETHPDLALPLSRLAYELYLQASAYDREDCSSIARLNGTQK</sequence>
<keyword evidence="5" id="KW-1133">Transmembrane helix</keyword>
<reference evidence="8" key="1">
    <citation type="journal article" date="2021" name="PeerJ">
        <title>Extensive microbial diversity within the chicken gut microbiome revealed by metagenomics and culture.</title>
        <authorList>
            <person name="Gilroy R."/>
            <person name="Ravi A."/>
            <person name="Getino M."/>
            <person name="Pursley I."/>
            <person name="Horton D.L."/>
            <person name="Alikhan N.F."/>
            <person name="Baker D."/>
            <person name="Gharbi K."/>
            <person name="Hall N."/>
            <person name="Watson M."/>
            <person name="Adriaenssens E.M."/>
            <person name="Foster-Nyarko E."/>
            <person name="Jarju S."/>
            <person name="Secka A."/>
            <person name="Antonio M."/>
            <person name="Oren A."/>
            <person name="Chaudhuri R.R."/>
            <person name="La Ragione R."/>
            <person name="Hildebrand F."/>
            <person name="Pallen M.J."/>
        </authorList>
    </citation>
    <scope>NUCLEOTIDE SEQUENCE</scope>
    <source>
        <strain evidence="8">ChiGjej2B2-19336</strain>
    </source>
</reference>
<evidence type="ECO:0000259" key="7">
    <source>
        <dbReference type="Pfam" id="PF14833"/>
    </source>
</evidence>
<dbReference type="Pfam" id="PF14833">
    <property type="entry name" value="NAD_binding_11"/>
    <property type="match status" value="1"/>
</dbReference>
<reference evidence="8" key="2">
    <citation type="submission" date="2021-09" db="EMBL/GenBank/DDBJ databases">
        <authorList>
            <person name="Gilroy R."/>
        </authorList>
    </citation>
    <scope>NUCLEOTIDE SEQUENCE</scope>
    <source>
        <strain evidence="8">ChiGjej2B2-19336</strain>
    </source>
</reference>
<dbReference type="GO" id="GO:0016054">
    <property type="term" value="P:organic acid catabolic process"/>
    <property type="evidence" value="ECO:0007669"/>
    <property type="project" value="UniProtKB-ARBA"/>
</dbReference>
<evidence type="ECO:0000256" key="4">
    <source>
        <dbReference type="PIRSR" id="PIRSR000103-1"/>
    </source>
</evidence>
<dbReference type="InterPro" id="IPR002204">
    <property type="entry name" value="3-OH-isobutyrate_DH-rel_CS"/>
</dbReference>
<gene>
    <name evidence="8" type="ORF">K8W16_07445</name>
</gene>
<dbReference type="PANTHER" id="PTHR43060:SF15">
    <property type="entry name" value="3-HYDROXYISOBUTYRATE DEHYDROGENASE-LIKE 1, MITOCHONDRIAL-RELATED"/>
    <property type="match status" value="1"/>
</dbReference>
<comment type="similarity">
    <text evidence="1">Belongs to the HIBADH-related family.</text>
</comment>
<dbReference type="Pfam" id="PF03446">
    <property type="entry name" value="NAD_binding_2"/>
    <property type="match status" value="1"/>
</dbReference>
<dbReference type="InterPro" id="IPR013328">
    <property type="entry name" value="6PGD_dom2"/>
</dbReference>
<feature type="transmembrane region" description="Helical" evidence="5">
    <location>
        <begin position="12"/>
        <end position="34"/>
    </location>
</feature>
<evidence type="ECO:0000256" key="1">
    <source>
        <dbReference type="ARBA" id="ARBA00009080"/>
    </source>
</evidence>
<dbReference type="InterPro" id="IPR006115">
    <property type="entry name" value="6PGDH_NADP-bd"/>
</dbReference>
<dbReference type="InterPro" id="IPR029154">
    <property type="entry name" value="HIBADH-like_NADP-bd"/>
</dbReference>
<dbReference type="GO" id="GO:0016491">
    <property type="term" value="F:oxidoreductase activity"/>
    <property type="evidence" value="ECO:0007669"/>
    <property type="project" value="UniProtKB-KW"/>
</dbReference>
<dbReference type="RefSeq" id="WP_304122520.1">
    <property type="nucleotide sequence ID" value="NZ_DYZA01000151.1"/>
</dbReference>
<dbReference type="AlphaFoldDB" id="A0A921AWM5"/>
<dbReference type="PROSITE" id="PS00895">
    <property type="entry name" value="3_HYDROXYISOBUT_DH"/>
    <property type="match status" value="1"/>
</dbReference>
<feature type="domain" description="3-hydroxyisobutyrate dehydrogenase-like NAD-binding" evidence="7">
    <location>
        <begin position="179"/>
        <end position="296"/>
    </location>
</feature>
<evidence type="ECO:0000313" key="9">
    <source>
        <dbReference type="Proteomes" id="UP000698963"/>
    </source>
</evidence>
<dbReference type="Proteomes" id="UP000698963">
    <property type="component" value="Unassembled WGS sequence"/>
</dbReference>
<name>A0A921AWM5_9BACT</name>
<dbReference type="PANTHER" id="PTHR43060">
    <property type="entry name" value="3-HYDROXYISOBUTYRATE DEHYDROGENASE-LIKE 1, MITOCHONDRIAL-RELATED"/>
    <property type="match status" value="1"/>
</dbReference>
<keyword evidence="5" id="KW-0472">Membrane</keyword>
<evidence type="ECO:0000256" key="5">
    <source>
        <dbReference type="SAM" id="Phobius"/>
    </source>
</evidence>
<accession>A0A921AWM5</accession>